<dbReference type="AlphaFoldDB" id="S6BMJ2"/>
<dbReference type="EMBL" id="AK441478">
    <property type="protein sequence ID" value="BAN65272.1"/>
    <property type="molecule type" value="mRNA"/>
</dbReference>
<accession>S6BMJ2</accession>
<proteinExistence type="evidence at transcript level"/>
<protein>
    <submittedName>
        <fullName evidence="1">Uncharacterized protein</fullName>
    </submittedName>
</protein>
<reference evidence="1" key="1">
    <citation type="journal article" date="2014" name="BMC Genomics">
        <title>The Babesia bovis gene and promoter model: an update from full-length EST analysis.</title>
        <authorList>
            <person name="Yamagishi J."/>
            <person name="Wakaguri H."/>
            <person name="Yokoyama N."/>
            <person name="Yamashita R."/>
            <person name="Suzuki Y."/>
            <person name="Xuan X."/>
            <person name="Igarashi I."/>
        </authorList>
    </citation>
    <scope>NUCLEOTIDE SEQUENCE</scope>
    <source>
        <strain evidence="1">Texas</strain>
    </source>
</reference>
<name>S6BMJ2_BABBO</name>
<sequence>MGAIRSNFFKVTVIRPRFSCPRCCRRTEYSQMVYISKQLLGGVFQKSLRKHINSIIIHGTTKWTTHNKNGTQMGNIYRRSCSYSLL</sequence>
<evidence type="ECO:0000313" key="1">
    <source>
        <dbReference type="EMBL" id="BAN65272.1"/>
    </source>
</evidence>
<organism evidence="1">
    <name type="scientific">Babesia bovis</name>
    <dbReference type="NCBI Taxonomy" id="5865"/>
    <lineage>
        <taxon>Eukaryota</taxon>
        <taxon>Sar</taxon>
        <taxon>Alveolata</taxon>
        <taxon>Apicomplexa</taxon>
        <taxon>Aconoidasida</taxon>
        <taxon>Piroplasmida</taxon>
        <taxon>Babesiidae</taxon>
        <taxon>Babesia</taxon>
    </lineage>
</organism>